<keyword evidence="3" id="KW-1185">Reference proteome</keyword>
<keyword evidence="1" id="KW-1133">Transmembrane helix</keyword>
<proteinExistence type="predicted"/>
<dbReference type="EMBL" id="CP075866">
    <property type="protein sequence ID" value="QYS98686.1"/>
    <property type="molecule type" value="Genomic_DNA"/>
</dbReference>
<dbReference type="Proteomes" id="UP000826661">
    <property type="component" value="Chromosome III"/>
</dbReference>
<keyword evidence="1" id="KW-0812">Transmembrane</keyword>
<dbReference type="AlphaFoldDB" id="A0A8G0PET9"/>
<name>A0A8G0PET9_9HYPO</name>
<evidence type="ECO:0000313" key="3">
    <source>
        <dbReference type="Proteomes" id="UP000826661"/>
    </source>
</evidence>
<gene>
    <name evidence="2" type="ORF">H0G86_005854</name>
</gene>
<evidence type="ECO:0000256" key="1">
    <source>
        <dbReference type="SAM" id="Phobius"/>
    </source>
</evidence>
<sequence>MIRPEGPARRPSLTQMPDAWMPIFREPTLDRRFCKAGNKGIRDGPNGSETVSRCLAACVCVCVPAGVDCLILFFFLFLSIVHHSLFPHFSLSQSSLTHRTSKHFVRPF</sequence>
<keyword evidence="1" id="KW-0472">Membrane</keyword>
<organism evidence="2 3">
    <name type="scientific">Trichoderma simmonsii</name>
    <dbReference type="NCBI Taxonomy" id="1491479"/>
    <lineage>
        <taxon>Eukaryota</taxon>
        <taxon>Fungi</taxon>
        <taxon>Dikarya</taxon>
        <taxon>Ascomycota</taxon>
        <taxon>Pezizomycotina</taxon>
        <taxon>Sordariomycetes</taxon>
        <taxon>Hypocreomycetidae</taxon>
        <taxon>Hypocreales</taxon>
        <taxon>Hypocreaceae</taxon>
        <taxon>Trichoderma</taxon>
    </lineage>
</organism>
<feature type="transmembrane region" description="Helical" evidence="1">
    <location>
        <begin position="54"/>
        <end position="81"/>
    </location>
</feature>
<accession>A0A8G0PET9</accession>
<evidence type="ECO:0000313" key="2">
    <source>
        <dbReference type="EMBL" id="QYS98686.1"/>
    </source>
</evidence>
<protein>
    <submittedName>
        <fullName evidence="2">Uncharacterized protein</fullName>
    </submittedName>
</protein>
<reference evidence="2 3" key="1">
    <citation type="journal article" date="2021" name="BMC Genomics">
        <title>Telomere-to-telomere genome assembly of asparaginase-producing Trichoderma simmonsii.</title>
        <authorList>
            <person name="Chung D."/>
            <person name="Kwon Y.M."/>
            <person name="Yang Y."/>
        </authorList>
    </citation>
    <scope>NUCLEOTIDE SEQUENCE [LARGE SCALE GENOMIC DNA]</scope>
    <source>
        <strain evidence="2 3">GH-Sj1</strain>
    </source>
</reference>